<evidence type="ECO:0000313" key="11">
    <source>
        <dbReference type="EMBL" id="CCH42632.1"/>
    </source>
</evidence>
<dbReference type="HOGENOM" id="CLU_029381_1_1_1"/>
<evidence type="ECO:0000256" key="2">
    <source>
        <dbReference type="ARBA" id="ARBA00006966"/>
    </source>
</evidence>
<comment type="pathway">
    <text evidence="7">Amino-acid degradation; L-threonine degradation via aldolase pathway; acetaldehyde and glycine from L-threonine: step 1/1.</text>
</comment>
<dbReference type="GO" id="GO:0008732">
    <property type="term" value="F:L-allo-threonine aldolase activity"/>
    <property type="evidence" value="ECO:0007669"/>
    <property type="project" value="TreeGrafter"/>
</dbReference>
<keyword evidence="12" id="KW-1185">Reference proteome</keyword>
<dbReference type="Gene3D" id="3.40.640.10">
    <property type="entry name" value="Type I PLP-dependent aspartate aminotransferase-like (Major domain)"/>
    <property type="match status" value="1"/>
</dbReference>
<evidence type="ECO:0000256" key="1">
    <source>
        <dbReference type="ARBA" id="ARBA00001933"/>
    </source>
</evidence>
<dbReference type="Pfam" id="PF01212">
    <property type="entry name" value="Beta_elim_lyase"/>
    <property type="match status" value="1"/>
</dbReference>
<feature type="modified residue" description="N6-(pyridoxal phosphate)lysine" evidence="9">
    <location>
        <position position="210"/>
    </location>
</feature>
<evidence type="ECO:0000256" key="3">
    <source>
        <dbReference type="ARBA" id="ARBA00022898"/>
    </source>
</evidence>
<dbReference type="InterPro" id="IPR023603">
    <property type="entry name" value="Low_specificity_L-TA-like"/>
</dbReference>
<dbReference type="InterPro" id="IPR015421">
    <property type="entry name" value="PyrdxlP-dep_Trfase_major"/>
</dbReference>
<dbReference type="EC" id="4.1.2.48" evidence="8"/>
<feature type="domain" description="Aromatic amino acid beta-eliminating lyase/threonine aldolase" evidence="10">
    <location>
        <begin position="13"/>
        <end position="298"/>
    </location>
</feature>
<comment type="similarity">
    <text evidence="2">Belongs to the threonine aldolase family.</text>
</comment>
<sequence length="366" mass="40467">MSLRNNYQTARNDFRSDTLTTPTKSMIEAVATASIGDAVYNEDDDTIDLEEKVANIAGKEAGLFCVSGTLSNQIALRTHLYQPPYSIICDYRAHIYCSEAAGIAMLSNAMVSPVIPSNGDYLTLEDIKKRFIPDDGSVLGAPTKLISLENTLHGVVYPLEELKRISKFCKEVNIPLHCDGARLWNASISTGVSIKEYGELFDTISLCLSKSLGAPIGSVLVGPKEFIRKANHFRKQNGGGIRQSGMLSRMAIVAIDENWSKVKEAHGYAKEFGDFVSSHGIVLESPVDTNFVFVDVEKSEIDEQVLLETSLKYNLTIRPSGRIAFHYQNDRESVDALKKVFVEALEISKARPESSQGDEYKYRSGY</sequence>
<proteinExistence type="inferred from homology"/>
<evidence type="ECO:0000256" key="7">
    <source>
        <dbReference type="ARBA" id="ARBA00060555"/>
    </source>
</evidence>
<dbReference type="SUPFAM" id="SSF53383">
    <property type="entry name" value="PLP-dependent transferases"/>
    <property type="match status" value="1"/>
</dbReference>
<dbReference type="NCBIfam" id="NF041359">
    <property type="entry name" value="GntG_guanitoxin"/>
    <property type="match status" value="1"/>
</dbReference>
<dbReference type="GO" id="GO:0006567">
    <property type="term" value="P:L-threonine catabolic process"/>
    <property type="evidence" value="ECO:0007669"/>
    <property type="project" value="TreeGrafter"/>
</dbReference>
<dbReference type="eggNOG" id="KOG1368">
    <property type="taxonomic scope" value="Eukaryota"/>
</dbReference>
<name>K0KKE8_WICCF</name>
<comment type="cofactor">
    <cofactor evidence="1">
        <name>pyridoxal 5'-phosphate</name>
        <dbReference type="ChEBI" id="CHEBI:597326"/>
    </cofactor>
</comment>
<evidence type="ECO:0000256" key="8">
    <source>
        <dbReference type="ARBA" id="ARBA00066573"/>
    </source>
</evidence>
<dbReference type="InterPro" id="IPR015424">
    <property type="entry name" value="PyrdxlP-dep_Trfase"/>
</dbReference>
<comment type="caution">
    <text evidence="11">The sequence shown here is derived from an EMBL/GenBank/DDBJ whole genome shotgun (WGS) entry which is preliminary data.</text>
</comment>
<dbReference type="Gene3D" id="3.90.1150.10">
    <property type="entry name" value="Aspartate Aminotransferase, domain 1"/>
    <property type="match status" value="1"/>
</dbReference>
<dbReference type="EMBL" id="CAIF01000049">
    <property type="protein sequence ID" value="CCH42632.1"/>
    <property type="molecule type" value="Genomic_DNA"/>
</dbReference>
<evidence type="ECO:0000313" key="12">
    <source>
        <dbReference type="Proteomes" id="UP000009328"/>
    </source>
</evidence>
<keyword evidence="3" id="KW-0663">Pyridoxal phosphate</keyword>
<organism evidence="11 12">
    <name type="scientific">Wickerhamomyces ciferrii (strain ATCC 14091 / BCRC 22168 / CBS 111 / JCM 3599 / NBRC 0793 / NRRL Y-1031 F-60-10)</name>
    <name type="common">Yeast</name>
    <name type="synonym">Pichia ciferrii</name>
    <dbReference type="NCBI Taxonomy" id="1206466"/>
    <lineage>
        <taxon>Eukaryota</taxon>
        <taxon>Fungi</taxon>
        <taxon>Dikarya</taxon>
        <taxon>Ascomycota</taxon>
        <taxon>Saccharomycotina</taxon>
        <taxon>Saccharomycetes</taxon>
        <taxon>Phaffomycetales</taxon>
        <taxon>Wickerhamomycetaceae</taxon>
        <taxon>Wickerhamomyces</taxon>
    </lineage>
</organism>
<dbReference type="GO" id="GO:0006545">
    <property type="term" value="P:glycine biosynthetic process"/>
    <property type="evidence" value="ECO:0007669"/>
    <property type="project" value="TreeGrafter"/>
</dbReference>
<dbReference type="Proteomes" id="UP000009328">
    <property type="component" value="Unassembled WGS sequence"/>
</dbReference>
<dbReference type="PANTHER" id="PTHR48097:SF9">
    <property type="entry name" value="L-THREONINE ALDOLASE"/>
    <property type="match status" value="1"/>
</dbReference>
<comment type="catalytic activity">
    <reaction evidence="6">
        <text>L-allo-threonine = acetaldehyde + glycine</text>
        <dbReference type="Rhea" id="RHEA:26209"/>
        <dbReference type="ChEBI" id="CHEBI:15343"/>
        <dbReference type="ChEBI" id="CHEBI:57305"/>
        <dbReference type="ChEBI" id="CHEBI:58585"/>
        <dbReference type="EC" id="4.1.2.48"/>
    </reaction>
</comment>
<evidence type="ECO:0000256" key="5">
    <source>
        <dbReference type="ARBA" id="ARBA00050410"/>
    </source>
</evidence>
<dbReference type="InParanoid" id="K0KKE8"/>
<reference evidence="11 12" key="1">
    <citation type="journal article" date="2012" name="Eukaryot. Cell">
        <title>Draft genome sequence of Wickerhamomyces ciferrii NRRL Y-1031 F-60-10.</title>
        <authorList>
            <person name="Schneider J."/>
            <person name="Andrea H."/>
            <person name="Blom J."/>
            <person name="Jaenicke S."/>
            <person name="Ruckert C."/>
            <person name="Schorsch C."/>
            <person name="Szczepanowski R."/>
            <person name="Farwick M."/>
            <person name="Goesmann A."/>
            <person name="Puhler A."/>
            <person name="Schaffer S."/>
            <person name="Tauch A."/>
            <person name="Kohler T."/>
            <person name="Brinkrolf K."/>
        </authorList>
    </citation>
    <scope>NUCLEOTIDE SEQUENCE [LARGE SCALE GENOMIC DNA]</scope>
    <source>
        <strain evidence="12">ATCC 14091 / BCRC 22168 / CBS 111 / JCM 3599 / NBRC 0793 / NRRL Y-1031 F-60-10</strain>
    </source>
</reference>
<keyword evidence="4 11" id="KW-0456">Lyase</keyword>
<evidence type="ECO:0000256" key="4">
    <source>
        <dbReference type="ARBA" id="ARBA00023239"/>
    </source>
</evidence>
<dbReference type="GO" id="GO:0005829">
    <property type="term" value="C:cytosol"/>
    <property type="evidence" value="ECO:0007669"/>
    <property type="project" value="TreeGrafter"/>
</dbReference>
<dbReference type="CDD" id="cd06502">
    <property type="entry name" value="TA_like"/>
    <property type="match status" value="1"/>
</dbReference>
<dbReference type="InterPro" id="IPR001597">
    <property type="entry name" value="ArAA_b-elim_lyase/Thr_aldolase"/>
</dbReference>
<protein>
    <recommendedName>
        <fullName evidence="8">low-specificity L-threonine aldolase</fullName>
        <ecNumber evidence="8">4.1.2.48</ecNumber>
    </recommendedName>
</protein>
<dbReference type="FunFam" id="3.40.640.10:FF:000030">
    <property type="entry name" value="Low-specificity L-threonine aldolase"/>
    <property type="match status" value="1"/>
</dbReference>
<evidence type="ECO:0000256" key="9">
    <source>
        <dbReference type="PIRSR" id="PIRSR017617-1"/>
    </source>
</evidence>
<dbReference type="PANTHER" id="PTHR48097">
    <property type="entry name" value="L-THREONINE ALDOLASE-RELATED"/>
    <property type="match status" value="1"/>
</dbReference>
<dbReference type="InterPro" id="IPR015422">
    <property type="entry name" value="PyrdxlP-dep_Trfase_small"/>
</dbReference>
<gene>
    <name evidence="11" type="ORF">BN7_2176</name>
</gene>
<dbReference type="AlphaFoldDB" id="K0KKE8"/>
<dbReference type="STRING" id="1206466.K0KKE8"/>
<evidence type="ECO:0000259" key="10">
    <source>
        <dbReference type="Pfam" id="PF01212"/>
    </source>
</evidence>
<accession>K0KKE8</accession>
<evidence type="ECO:0000256" key="6">
    <source>
        <dbReference type="ARBA" id="ARBA00050939"/>
    </source>
</evidence>
<dbReference type="PIRSF" id="PIRSF017617">
    <property type="entry name" value="Thr_aldolase"/>
    <property type="match status" value="1"/>
</dbReference>
<comment type="catalytic activity">
    <reaction evidence="5">
        <text>L-threonine = acetaldehyde + glycine</text>
        <dbReference type="Rhea" id="RHEA:19625"/>
        <dbReference type="ChEBI" id="CHEBI:15343"/>
        <dbReference type="ChEBI" id="CHEBI:57305"/>
        <dbReference type="ChEBI" id="CHEBI:57926"/>
        <dbReference type="EC" id="4.1.2.48"/>
    </reaction>
</comment>